<evidence type="ECO:0000313" key="1">
    <source>
        <dbReference type="EMBL" id="MPM69688.1"/>
    </source>
</evidence>
<protein>
    <submittedName>
        <fullName evidence="1">Uncharacterized protein</fullName>
    </submittedName>
</protein>
<dbReference type="AlphaFoldDB" id="A0A645BX63"/>
<gene>
    <name evidence="1" type="ORF">SDC9_116636</name>
</gene>
<reference evidence="1" key="1">
    <citation type="submission" date="2019-08" db="EMBL/GenBank/DDBJ databases">
        <authorList>
            <person name="Kucharzyk K."/>
            <person name="Murdoch R.W."/>
            <person name="Higgins S."/>
            <person name="Loffler F."/>
        </authorList>
    </citation>
    <scope>NUCLEOTIDE SEQUENCE</scope>
</reference>
<comment type="caution">
    <text evidence="1">The sequence shown here is derived from an EMBL/GenBank/DDBJ whole genome shotgun (WGS) entry which is preliminary data.</text>
</comment>
<dbReference type="EMBL" id="VSSQ01023015">
    <property type="protein sequence ID" value="MPM69688.1"/>
    <property type="molecule type" value="Genomic_DNA"/>
</dbReference>
<proteinExistence type="predicted"/>
<accession>A0A645BX63</accession>
<sequence length="88" mass="9662">MHTQLAVPILRKTDISAETDDDGFVLFPYFPYVPIAQPVFRQFDLVTVDEFLLEKSIPVADTVPVAGKSGRCDRIHEAGSQSSEAAVP</sequence>
<organism evidence="1">
    <name type="scientific">bioreactor metagenome</name>
    <dbReference type="NCBI Taxonomy" id="1076179"/>
    <lineage>
        <taxon>unclassified sequences</taxon>
        <taxon>metagenomes</taxon>
        <taxon>ecological metagenomes</taxon>
    </lineage>
</organism>
<name>A0A645BX63_9ZZZZ</name>